<dbReference type="CDD" id="cd07377">
    <property type="entry name" value="WHTH_GntR"/>
    <property type="match status" value="1"/>
</dbReference>
<name>A0ABP8WCS1_9PSEU</name>
<evidence type="ECO:0000256" key="3">
    <source>
        <dbReference type="ARBA" id="ARBA00023163"/>
    </source>
</evidence>
<dbReference type="InterPro" id="IPR036388">
    <property type="entry name" value="WH-like_DNA-bd_sf"/>
</dbReference>
<evidence type="ECO:0000259" key="4">
    <source>
        <dbReference type="PROSITE" id="PS50949"/>
    </source>
</evidence>
<proteinExistence type="predicted"/>
<protein>
    <submittedName>
        <fullName evidence="5">GntR family transcriptional regulator</fullName>
    </submittedName>
</protein>
<dbReference type="Proteomes" id="UP001500325">
    <property type="component" value="Unassembled WGS sequence"/>
</dbReference>
<dbReference type="SUPFAM" id="SSF48008">
    <property type="entry name" value="GntR ligand-binding domain-like"/>
    <property type="match status" value="1"/>
</dbReference>
<gene>
    <name evidence="5" type="ORF">GCM10023215_20080</name>
</gene>
<comment type="caution">
    <text evidence="5">The sequence shown here is derived from an EMBL/GenBank/DDBJ whole genome shotgun (WGS) entry which is preliminary data.</text>
</comment>
<keyword evidence="1" id="KW-0805">Transcription regulation</keyword>
<dbReference type="PANTHER" id="PTHR43537">
    <property type="entry name" value="TRANSCRIPTIONAL REGULATOR, GNTR FAMILY"/>
    <property type="match status" value="1"/>
</dbReference>
<dbReference type="PANTHER" id="PTHR43537:SF49">
    <property type="entry name" value="TRANSCRIPTIONAL REGULATORY PROTEIN"/>
    <property type="match status" value="1"/>
</dbReference>
<dbReference type="InterPro" id="IPR000524">
    <property type="entry name" value="Tscrpt_reg_HTH_GntR"/>
</dbReference>
<dbReference type="Gene3D" id="1.20.120.530">
    <property type="entry name" value="GntR ligand-binding domain-like"/>
    <property type="match status" value="1"/>
</dbReference>
<keyword evidence="3" id="KW-0804">Transcription</keyword>
<dbReference type="PROSITE" id="PS50949">
    <property type="entry name" value="HTH_GNTR"/>
    <property type="match status" value="1"/>
</dbReference>
<dbReference type="InterPro" id="IPR011711">
    <property type="entry name" value="GntR_C"/>
</dbReference>
<reference evidence="6" key="1">
    <citation type="journal article" date="2019" name="Int. J. Syst. Evol. Microbiol.">
        <title>The Global Catalogue of Microorganisms (GCM) 10K type strain sequencing project: providing services to taxonomists for standard genome sequencing and annotation.</title>
        <authorList>
            <consortium name="The Broad Institute Genomics Platform"/>
            <consortium name="The Broad Institute Genome Sequencing Center for Infectious Disease"/>
            <person name="Wu L."/>
            <person name="Ma J."/>
        </authorList>
    </citation>
    <scope>NUCLEOTIDE SEQUENCE [LARGE SCALE GENOMIC DNA]</scope>
    <source>
        <strain evidence="6">JCM 18055</strain>
    </source>
</reference>
<dbReference type="InterPro" id="IPR036390">
    <property type="entry name" value="WH_DNA-bd_sf"/>
</dbReference>
<dbReference type="EMBL" id="BAABIC010000005">
    <property type="protein sequence ID" value="GAA4685049.1"/>
    <property type="molecule type" value="Genomic_DNA"/>
</dbReference>
<dbReference type="Gene3D" id="1.10.10.10">
    <property type="entry name" value="Winged helix-like DNA-binding domain superfamily/Winged helix DNA-binding domain"/>
    <property type="match status" value="1"/>
</dbReference>
<dbReference type="SMART" id="SM00895">
    <property type="entry name" value="FCD"/>
    <property type="match status" value="1"/>
</dbReference>
<keyword evidence="2" id="KW-0238">DNA-binding</keyword>
<accession>A0ABP8WCS1</accession>
<evidence type="ECO:0000313" key="6">
    <source>
        <dbReference type="Proteomes" id="UP001500325"/>
    </source>
</evidence>
<dbReference type="PRINTS" id="PR00035">
    <property type="entry name" value="HTHGNTR"/>
</dbReference>
<dbReference type="Pfam" id="PF00392">
    <property type="entry name" value="GntR"/>
    <property type="match status" value="1"/>
</dbReference>
<dbReference type="InterPro" id="IPR008920">
    <property type="entry name" value="TF_FadR/GntR_C"/>
</dbReference>
<organism evidence="5 6">
    <name type="scientific">Pseudonocardia yuanmonensis</name>
    <dbReference type="NCBI Taxonomy" id="1095914"/>
    <lineage>
        <taxon>Bacteria</taxon>
        <taxon>Bacillati</taxon>
        <taxon>Actinomycetota</taxon>
        <taxon>Actinomycetes</taxon>
        <taxon>Pseudonocardiales</taxon>
        <taxon>Pseudonocardiaceae</taxon>
        <taxon>Pseudonocardia</taxon>
    </lineage>
</organism>
<evidence type="ECO:0000256" key="1">
    <source>
        <dbReference type="ARBA" id="ARBA00023015"/>
    </source>
</evidence>
<feature type="domain" description="HTH gntR-type" evidence="4">
    <location>
        <begin position="14"/>
        <end position="81"/>
    </location>
</feature>
<dbReference type="SMART" id="SM00345">
    <property type="entry name" value="HTH_GNTR"/>
    <property type="match status" value="1"/>
</dbReference>
<sequence>MPSSRKRASSSSVIPLVDEIASVIRERIYTHRYPTGSWLRQEHLSAELGVSRTPLREALRILEQEGLVQVKAGQGTRVVTGDLDTLLDAYQLRAVVDGLAARLAAERSDPAGIRLLRQAIRLQEATIEPWEPRDYTQSNVDFHEQILYLSGNEFVVGQSSIIRMTAQVFAPVALVRPETATRAIGEHRAIADAIEAGDGTRAETLARDHIEATIVQLRANRDSNPHHAGDVC</sequence>
<dbReference type="RefSeq" id="WP_345379973.1">
    <property type="nucleotide sequence ID" value="NZ_BAABIC010000005.1"/>
</dbReference>
<dbReference type="SUPFAM" id="SSF46785">
    <property type="entry name" value="Winged helix' DNA-binding domain"/>
    <property type="match status" value="1"/>
</dbReference>
<evidence type="ECO:0000313" key="5">
    <source>
        <dbReference type="EMBL" id="GAA4685049.1"/>
    </source>
</evidence>
<evidence type="ECO:0000256" key="2">
    <source>
        <dbReference type="ARBA" id="ARBA00023125"/>
    </source>
</evidence>
<dbReference type="Pfam" id="PF07729">
    <property type="entry name" value="FCD"/>
    <property type="match status" value="1"/>
</dbReference>
<keyword evidence="6" id="KW-1185">Reference proteome</keyword>